<gene>
    <name evidence="7" type="ORF">LJ739_15695</name>
</gene>
<dbReference type="Gene3D" id="2.60.40.2380">
    <property type="match status" value="1"/>
</dbReference>
<feature type="transmembrane region" description="Helical" evidence="1">
    <location>
        <begin position="300"/>
        <end position="317"/>
    </location>
</feature>
<evidence type="ECO:0000259" key="4">
    <source>
        <dbReference type="PROSITE" id="PS50113"/>
    </source>
</evidence>
<dbReference type="InterPro" id="IPR000014">
    <property type="entry name" value="PAS"/>
</dbReference>
<dbReference type="InterPro" id="IPR011622">
    <property type="entry name" value="7TMR_DISM_rcpt_extracell_dom2"/>
</dbReference>
<dbReference type="SMART" id="SM00091">
    <property type="entry name" value="PAS"/>
    <property type="match status" value="1"/>
</dbReference>
<dbReference type="InterPro" id="IPR001633">
    <property type="entry name" value="EAL_dom"/>
</dbReference>
<dbReference type="InterPro" id="IPR011623">
    <property type="entry name" value="7TMR_DISM_rcpt_extracell_dom1"/>
</dbReference>
<feature type="signal peptide" evidence="2">
    <location>
        <begin position="1"/>
        <end position="21"/>
    </location>
</feature>
<dbReference type="RefSeq" id="WP_229162029.1">
    <property type="nucleotide sequence ID" value="NZ_JAJEWP010000005.1"/>
</dbReference>
<dbReference type="Pfam" id="PF13426">
    <property type="entry name" value="PAS_9"/>
    <property type="match status" value="1"/>
</dbReference>
<dbReference type="SUPFAM" id="SSF55073">
    <property type="entry name" value="Nucleotide cyclase"/>
    <property type="match status" value="1"/>
</dbReference>
<dbReference type="Pfam" id="PF07695">
    <property type="entry name" value="7TMR-DISM_7TM"/>
    <property type="match status" value="1"/>
</dbReference>
<dbReference type="InterPro" id="IPR000700">
    <property type="entry name" value="PAS-assoc_C"/>
</dbReference>
<dbReference type="Gene3D" id="3.30.450.20">
    <property type="entry name" value="PAS domain"/>
    <property type="match status" value="1"/>
</dbReference>
<feature type="transmembrane region" description="Helical" evidence="1">
    <location>
        <begin position="277"/>
        <end position="294"/>
    </location>
</feature>
<dbReference type="SMART" id="SM00267">
    <property type="entry name" value="GGDEF"/>
    <property type="match status" value="1"/>
</dbReference>
<feature type="transmembrane region" description="Helical" evidence="1">
    <location>
        <begin position="363"/>
        <end position="381"/>
    </location>
</feature>
<dbReference type="PANTHER" id="PTHR44757">
    <property type="entry name" value="DIGUANYLATE CYCLASE DGCP"/>
    <property type="match status" value="1"/>
</dbReference>
<dbReference type="SUPFAM" id="SSF55785">
    <property type="entry name" value="PYP-like sensor domain (PAS domain)"/>
    <property type="match status" value="1"/>
</dbReference>
<dbReference type="InterPro" id="IPR001610">
    <property type="entry name" value="PAC"/>
</dbReference>
<dbReference type="PROSITE" id="PS50113">
    <property type="entry name" value="PAC"/>
    <property type="match status" value="1"/>
</dbReference>
<dbReference type="Gene3D" id="3.30.70.270">
    <property type="match status" value="1"/>
</dbReference>
<keyword evidence="8" id="KW-1185">Reference proteome</keyword>
<dbReference type="Pfam" id="PF07696">
    <property type="entry name" value="7TMR-DISMED2"/>
    <property type="match status" value="1"/>
</dbReference>
<dbReference type="PANTHER" id="PTHR44757:SF4">
    <property type="entry name" value="DIGUANYLATE CYCLASE DGCE-RELATED"/>
    <property type="match status" value="1"/>
</dbReference>
<dbReference type="SMART" id="SM00052">
    <property type="entry name" value="EAL"/>
    <property type="match status" value="1"/>
</dbReference>
<keyword evidence="1" id="KW-0812">Transmembrane</keyword>
<keyword evidence="2" id="KW-0732">Signal</keyword>
<accession>A0ABS8GAT4</accession>
<evidence type="ECO:0000259" key="6">
    <source>
        <dbReference type="PROSITE" id="PS50887"/>
    </source>
</evidence>
<name>A0ABS8GAT4_9ALTE</name>
<feature type="domain" description="EAL" evidence="5">
    <location>
        <begin position="700"/>
        <end position="943"/>
    </location>
</feature>
<dbReference type="PROSITE" id="PS50112">
    <property type="entry name" value="PAS"/>
    <property type="match status" value="1"/>
</dbReference>
<evidence type="ECO:0000313" key="8">
    <source>
        <dbReference type="Proteomes" id="UP001520878"/>
    </source>
</evidence>
<evidence type="ECO:0000256" key="2">
    <source>
        <dbReference type="SAM" id="SignalP"/>
    </source>
</evidence>
<dbReference type="Pfam" id="PF00990">
    <property type="entry name" value="GGDEF"/>
    <property type="match status" value="1"/>
</dbReference>
<dbReference type="CDD" id="cd00130">
    <property type="entry name" value="PAS"/>
    <property type="match status" value="1"/>
</dbReference>
<dbReference type="NCBIfam" id="TIGR00254">
    <property type="entry name" value="GGDEF"/>
    <property type="match status" value="1"/>
</dbReference>
<proteinExistence type="predicted"/>
<feature type="chain" id="PRO_5045444929" evidence="2">
    <location>
        <begin position="22"/>
        <end position="943"/>
    </location>
</feature>
<dbReference type="InterPro" id="IPR035965">
    <property type="entry name" value="PAS-like_dom_sf"/>
</dbReference>
<dbReference type="SUPFAM" id="SSF141868">
    <property type="entry name" value="EAL domain-like"/>
    <property type="match status" value="1"/>
</dbReference>
<dbReference type="InterPro" id="IPR043128">
    <property type="entry name" value="Rev_trsase/Diguanyl_cyclase"/>
</dbReference>
<reference evidence="7 8" key="1">
    <citation type="submission" date="2021-10" db="EMBL/GenBank/DDBJ databases">
        <title>Draft genome of Aestuariibacter halophilus JC2043.</title>
        <authorList>
            <person name="Emsley S.A."/>
            <person name="Pfannmuller K.M."/>
            <person name="Ushijima B."/>
            <person name="Saw J.H."/>
            <person name="Videau P."/>
        </authorList>
    </citation>
    <scope>NUCLEOTIDE SEQUENCE [LARGE SCALE GENOMIC DNA]</scope>
    <source>
        <strain evidence="7 8">JC2043</strain>
    </source>
</reference>
<feature type="transmembrane region" description="Helical" evidence="1">
    <location>
        <begin position="180"/>
        <end position="202"/>
    </location>
</feature>
<feature type="domain" description="GGDEF" evidence="6">
    <location>
        <begin position="557"/>
        <end position="690"/>
    </location>
</feature>
<organism evidence="7 8">
    <name type="scientific">Fluctibacter halophilus</name>
    <dbReference type="NCBI Taxonomy" id="226011"/>
    <lineage>
        <taxon>Bacteria</taxon>
        <taxon>Pseudomonadati</taxon>
        <taxon>Pseudomonadota</taxon>
        <taxon>Gammaproteobacteria</taxon>
        <taxon>Alteromonadales</taxon>
        <taxon>Alteromonadaceae</taxon>
        <taxon>Fluctibacter</taxon>
    </lineage>
</organism>
<feature type="transmembrane region" description="Helical" evidence="1">
    <location>
        <begin position="329"/>
        <end position="351"/>
    </location>
</feature>
<comment type="caution">
    <text evidence="7">The sequence shown here is derived from an EMBL/GenBank/DDBJ whole genome shotgun (WGS) entry which is preliminary data.</text>
</comment>
<dbReference type="InterPro" id="IPR000160">
    <property type="entry name" value="GGDEF_dom"/>
</dbReference>
<evidence type="ECO:0000259" key="3">
    <source>
        <dbReference type="PROSITE" id="PS50112"/>
    </source>
</evidence>
<dbReference type="NCBIfam" id="TIGR00229">
    <property type="entry name" value="sensory_box"/>
    <property type="match status" value="1"/>
</dbReference>
<dbReference type="Proteomes" id="UP001520878">
    <property type="component" value="Unassembled WGS sequence"/>
</dbReference>
<keyword evidence="1" id="KW-1133">Transmembrane helix</keyword>
<dbReference type="CDD" id="cd01949">
    <property type="entry name" value="GGDEF"/>
    <property type="match status" value="1"/>
</dbReference>
<feature type="transmembrane region" description="Helical" evidence="1">
    <location>
        <begin position="209"/>
        <end position="234"/>
    </location>
</feature>
<dbReference type="SMART" id="SM00086">
    <property type="entry name" value="PAC"/>
    <property type="match status" value="1"/>
</dbReference>
<dbReference type="Gene3D" id="3.20.20.450">
    <property type="entry name" value="EAL domain"/>
    <property type="match status" value="1"/>
</dbReference>
<dbReference type="InterPro" id="IPR029787">
    <property type="entry name" value="Nucleotide_cyclase"/>
</dbReference>
<dbReference type="EMBL" id="JAJEWP010000005">
    <property type="protein sequence ID" value="MCC2617695.1"/>
    <property type="molecule type" value="Genomic_DNA"/>
</dbReference>
<keyword evidence="1" id="KW-0472">Membrane</keyword>
<dbReference type="PROSITE" id="PS50887">
    <property type="entry name" value="GGDEF"/>
    <property type="match status" value="1"/>
</dbReference>
<sequence>MRRLLSSLLWVWALWSGSAWGVDISQLPSDKSVTPVVLYATTQACDGYEPTTLAECPALQLSDDSVINLGFTDDEYWFTFSLLNTRSKAHSAYVEIAYPLLDHIDFNVVSDGKVIAHYSLGDRQPYAQRLVNNPNFIVPVDIPANQSVTIVFEVSTGSSMQVPVHVWASETMVSAKAFELLLAGLFIGAMFVMGGYNCMLYFSTRDRSYLLFASMLFFYGLVESDLLGISYALLWPDSPAWNNMSLVVVSMGALSSLALFSKTFLQLARNSRKTRFLLNLCLGLCTLILLLTPMLSYRSLIMVTAALVGIIPALAYVKSVQLWYQGVQSARYFVVAFSLFVACAGFFAISKFGGFDRSFFTEYSIHFGAISVVTLISLALADQVNAERRDKEKAQSEAIHSLNNFASIYNNSTEGLVSLDANGRFTAANPAFLAMFGVSSLQQLQTHFDTLDDLQMQPGQGLLTRILALGGLHHHDVRCQRADGEAFWAMINSRIERDDNHHIVSIECSMQDISERKQTEGQLRYLADYDQLTGLINRNAFQERLDRLITQAREHPGEHALLYIDLDRFKLVNDTCGHLAGDELLKQLAVLFTQHVRQRDATARIGGDEFAILLEHCTVDKATKVADTLKTALSKYRFSWQGKHFDVGASIGVVPINQYSQGMVNLMNLADSACLLAKEQGRNRVVVHDETETLSERIRAKDLLTTIHQAIDGNDFILYGQPIVDLKNPDFKGYEVLLRLEAGEQIIGPGVFIPTAERYNVMAKIDRWVIEHAMAYLAECDLSSTQLVTINLSGQTLSDPDFLPLLIDQLAAYPHLAQFLCFELTESAALNNLSDSSALVQKMKEMGVKFAVDDFGSGYASYSYLTQLPIDYVKIDGSFCQNIDTDPLLQTIVKSITEICHMMDTKVIAEFVESQAALDCLVGLGVDMAQGFYLGKPAPLTEI</sequence>
<feature type="transmembrane region" description="Helical" evidence="1">
    <location>
        <begin position="246"/>
        <end position="265"/>
    </location>
</feature>
<dbReference type="CDD" id="cd01948">
    <property type="entry name" value="EAL"/>
    <property type="match status" value="1"/>
</dbReference>
<dbReference type="PROSITE" id="PS50883">
    <property type="entry name" value="EAL"/>
    <property type="match status" value="1"/>
</dbReference>
<evidence type="ECO:0000313" key="7">
    <source>
        <dbReference type="EMBL" id="MCC2617695.1"/>
    </source>
</evidence>
<evidence type="ECO:0000259" key="5">
    <source>
        <dbReference type="PROSITE" id="PS50883"/>
    </source>
</evidence>
<feature type="domain" description="PAC" evidence="4">
    <location>
        <begin position="473"/>
        <end position="525"/>
    </location>
</feature>
<protein>
    <submittedName>
        <fullName evidence="7">EAL domain-containing protein</fullName>
    </submittedName>
</protein>
<dbReference type="Pfam" id="PF00563">
    <property type="entry name" value="EAL"/>
    <property type="match status" value="1"/>
</dbReference>
<dbReference type="InterPro" id="IPR052155">
    <property type="entry name" value="Biofilm_reg_signaling"/>
</dbReference>
<feature type="domain" description="PAS" evidence="3">
    <location>
        <begin position="401"/>
        <end position="439"/>
    </location>
</feature>
<evidence type="ECO:0000256" key="1">
    <source>
        <dbReference type="SAM" id="Phobius"/>
    </source>
</evidence>
<dbReference type="InterPro" id="IPR035919">
    <property type="entry name" value="EAL_sf"/>
</dbReference>